<keyword evidence="2" id="KW-1185">Reference proteome</keyword>
<protein>
    <submittedName>
        <fullName evidence="1">54S ribosomal protein L9, mitochondrial</fullName>
    </submittedName>
</protein>
<dbReference type="EMBL" id="JAMKPW020000015">
    <property type="protein sequence ID" value="KAK8210381.1"/>
    <property type="molecule type" value="Genomic_DNA"/>
</dbReference>
<name>A0ACC3SEI2_9PEZI</name>
<dbReference type="Proteomes" id="UP001320706">
    <property type="component" value="Unassembled WGS sequence"/>
</dbReference>
<keyword evidence="1" id="KW-0689">Ribosomal protein</keyword>
<gene>
    <name evidence="1" type="primary">MRPL9</name>
    <name evidence="1" type="ORF">M8818_003551</name>
</gene>
<proteinExistence type="predicted"/>
<keyword evidence="1" id="KW-0687">Ribonucleoprotein</keyword>
<comment type="caution">
    <text evidence="1">The sequence shown here is derived from an EMBL/GenBank/DDBJ whole genome shotgun (WGS) entry which is preliminary data.</text>
</comment>
<reference evidence="1" key="1">
    <citation type="submission" date="2024-02" db="EMBL/GenBank/DDBJ databases">
        <title>Metagenome Assembled Genome of Zalaria obscura JY119.</title>
        <authorList>
            <person name="Vighnesh L."/>
            <person name="Jagadeeshwari U."/>
            <person name="Venkata Ramana C."/>
            <person name="Sasikala C."/>
        </authorList>
    </citation>
    <scope>NUCLEOTIDE SEQUENCE</scope>
    <source>
        <strain evidence="1">JY119</strain>
    </source>
</reference>
<organism evidence="1 2">
    <name type="scientific">Zalaria obscura</name>
    <dbReference type="NCBI Taxonomy" id="2024903"/>
    <lineage>
        <taxon>Eukaryota</taxon>
        <taxon>Fungi</taxon>
        <taxon>Dikarya</taxon>
        <taxon>Ascomycota</taxon>
        <taxon>Pezizomycotina</taxon>
        <taxon>Dothideomycetes</taxon>
        <taxon>Dothideomycetidae</taxon>
        <taxon>Dothideales</taxon>
        <taxon>Zalariaceae</taxon>
        <taxon>Zalaria</taxon>
    </lineage>
</organism>
<evidence type="ECO:0000313" key="1">
    <source>
        <dbReference type="EMBL" id="KAK8210381.1"/>
    </source>
</evidence>
<sequence length="404" mass="43963">MREKRCGRMHAPCKLPGAFKINALSNATHRIPQNRYSRENNAVLPATDRDAAPMHPFVSCGSHCQAFCHRLGALDRLHEHLDAAYPPLIVPKATTMPPRPATRVFALPPPFLLPSFSPLPRTTTRNIQSIHPPRPNRYNVHPSLPVLMSSKTAALERKAYTLPPRTGVLAIKKGMTAIYDPETSRRTPCTVLQLDRVQVITNKTRKEHGYWAVQIGAGTKEPRNVTRPERGHFAANGVPLKRHVSEFRVKDINGLLPTGTVIDASWFIEGQFVDARADCRGMGFEGGMKRWNFSGQPASHGNSLAHRIMGSSGGSQGSGSRVLPGKKMPGNMGGQQVTVQNLKVLKVDKENGLVVVHGCVAGPKGCVVKIQDAVKKPWPEVPQAGPPAAEPLVGTPTEALRATV</sequence>
<evidence type="ECO:0000313" key="2">
    <source>
        <dbReference type="Proteomes" id="UP001320706"/>
    </source>
</evidence>
<accession>A0ACC3SEI2</accession>